<dbReference type="Gene3D" id="3.90.190.10">
    <property type="entry name" value="Protein tyrosine phosphatase superfamily"/>
    <property type="match status" value="1"/>
</dbReference>
<feature type="domain" description="Tyrosine specific protein phosphatases" evidence="1">
    <location>
        <begin position="104"/>
        <end position="169"/>
    </location>
</feature>
<proteinExistence type="predicted"/>
<dbReference type="RefSeq" id="WP_126151505.1">
    <property type="nucleotide sequence ID" value="NZ_JBHTMH010000001.1"/>
</dbReference>
<dbReference type="EMBL" id="UZWD01000038">
    <property type="protein sequence ID" value="VDS05987.1"/>
    <property type="molecule type" value="Genomic_DNA"/>
</dbReference>
<dbReference type="AlphaFoldDB" id="A0A3S4CE41"/>
<organism evidence="2 3">
    <name type="scientific">Devosia equisanguinis</name>
    <dbReference type="NCBI Taxonomy" id="2490941"/>
    <lineage>
        <taxon>Bacteria</taxon>
        <taxon>Pseudomonadati</taxon>
        <taxon>Pseudomonadota</taxon>
        <taxon>Alphaproteobacteria</taxon>
        <taxon>Hyphomicrobiales</taxon>
        <taxon>Devosiaceae</taxon>
        <taxon>Devosia</taxon>
    </lineage>
</organism>
<evidence type="ECO:0000259" key="1">
    <source>
        <dbReference type="PROSITE" id="PS50056"/>
    </source>
</evidence>
<dbReference type="SUPFAM" id="SSF52799">
    <property type="entry name" value="(Phosphotyrosine protein) phosphatases II"/>
    <property type="match status" value="1"/>
</dbReference>
<dbReference type="OrthoDB" id="8016560at2"/>
<protein>
    <recommendedName>
        <fullName evidence="1">Tyrosine specific protein phosphatases domain-containing protein</fullName>
    </recommendedName>
</protein>
<gene>
    <name evidence="2" type="ORF">DEVEQU_03135</name>
</gene>
<evidence type="ECO:0000313" key="3">
    <source>
        <dbReference type="Proteomes" id="UP000268844"/>
    </source>
</evidence>
<dbReference type="InterPro" id="IPR000387">
    <property type="entry name" value="Tyr_Pase_dom"/>
</dbReference>
<dbReference type="PROSITE" id="PS50056">
    <property type="entry name" value="TYR_PHOSPHATASE_2"/>
    <property type="match status" value="1"/>
</dbReference>
<evidence type="ECO:0000313" key="2">
    <source>
        <dbReference type="EMBL" id="VDS05987.1"/>
    </source>
</evidence>
<accession>A0A3S4CE41</accession>
<name>A0A3S4CE41_9HYPH</name>
<dbReference type="InterPro" id="IPR029021">
    <property type="entry name" value="Prot-tyrosine_phosphatase-like"/>
</dbReference>
<dbReference type="CDD" id="cd14498">
    <property type="entry name" value="DSP"/>
    <property type="match status" value="1"/>
</dbReference>
<dbReference type="Proteomes" id="UP000268844">
    <property type="component" value="Unassembled WGS sequence"/>
</dbReference>
<reference evidence="2 3" key="1">
    <citation type="submission" date="2018-12" db="EMBL/GenBank/DDBJ databases">
        <authorList>
            <person name="Criscuolo A."/>
        </authorList>
    </citation>
    <scope>NUCLEOTIDE SEQUENCE [LARGE SCALE GENOMIC DNA]</scope>
    <source>
        <strain evidence="2">ACIP1116281</strain>
    </source>
</reference>
<sequence length="215" mass="23895">MSDKPSPRYDRPHISKVYEDLPGFGVDLYVGGREGASDVPLLLENGISTVLNCAVNLDFNYVAEPDEVSHDSRVGYGAAPIRYYKLGIVDGPGNPDTMMLAGYYQLRGALDQILPDRPSYPTRTRGNLLVNCRAGRSRSVILAALFLHLHIPEQFPRLVDAIDHVRIKRELRRDEWHETPKPMLIAAAERTAHWVHLVESDRTAAQAKKVAGASA</sequence>
<keyword evidence="3" id="KW-1185">Reference proteome</keyword>